<evidence type="ECO:0000313" key="10">
    <source>
        <dbReference type="EMBL" id="MDQ0644716.1"/>
    </source>
</evidence>
<dbReference type="PANTHER" id="PTHR43394:SF1">
    <property type="entry name" value="ATP-BINDING CASSETTE SUB-FAMILY B MEMBER 10, MITOCHONDRIAL"/>
    <property type="match status" value="1"/>
</dbReference>
<feature type="transmembrane region" description="Helical" evidence="7">
    <location>
        <begin position="274"/>
        <end position="297"/>
    </location>
</feature>
<comment type="subcellular location">
    <subcellularLocation>
        <location evidence="1">Cell membrane</location>
        <topology evidence="1">Multi-pass membrane protein</topology>
    </subcellularLocation>
</comment>
<feature type="transmembrane region" description="Helical" evidence="7">
    <location>
        <begin position="309"/>
        <end position="332"/>
    </location>
</feature>
<feature type="domain" description="ABC transmembrane type-1" evidence="9">
    <location>
        <begin position="51"/>
        <end position="333"/>
    </location>
</feature>
<reference evidence="10 11" key="1">
    <citation type="submission" date="2023-07" db="EMBL/GenBank/DDBJ databases">
        <title>Comparative genomics of wheat-associated soil bacteria to identify genetic determinants of phenazine resistance.</title>
        <authorList>
            <person name="Mouncey N."/>
        </authorList>
    </citation>
    <scope>NUCLEOTIDE SEQUENCE [LARGE SCALE GENOMIC DNA]</scope>
    <source>
        <strain evidence="10 11">W2I7</strain>
    </source>
</reference>
<evidence type="ECO:0000259" key="8">
    <source>
        <dbReference type="PROSITE" id="PS50893"/>
    </source>
</evidence>
<dbReference type="InterPro" id="IPR036640">
    <property type="entry name" value="ABC1_TM_sf"/>
</dbReference>
<proteinExistence type="predicted"/>
<evidence type="ECO:0000259" key="9">
    <source>
        <dbReference type="PROSITE" id="PS50929"/>
    </source>
</evidence>
<keyword evidence="2 7" id="KW-0812">Transmembrane</keyword>
<dbReference type="Gene3D" id="1.20.1560.10">
    <property type="entry name" value="ABC transporter type 1, transmembrane domain"/>
    <property type="match status" value="1"/>
</dbReference>
<name>A0ABU0PBJ2_9MICO</name>
<dbReference type="SMART" id="SM00382">
    <property type="entry name" value="AAA"/>
    <property type="match status" value="1"/>
</dbReference>
<dbReference type="Pfam" id="PF00664">
    <property type="entry name" value="ABC_membrane"/>
    <property type="match status" value="1"/>
</dbReference>
<dbReference type="PROSITE" id="PS50929">
    <property type="entry name" value="ABC_TM1F"/>
    <property type="match status" value="1"/>
</dbReference>
<organism evidence="10 11">
    <name type="scientific">Microbacterium murale</name>
    <dbReference type="NCBI Taxonomy" id="1081040"/>
    <lineage>
        <taxon>Bacteria</taxon>
        <taxon>Bacillati</taxon>
        <taxon>Actinomycetota</taxon>
        <taxon>Actinomycetes</taxon>
        <taxon>Micrococcales</taxon>
        <taxon>Microbacteriaceae</taxon>
        <taxon>Microbacterium</taxon>
    </lineage>
</organism>
<feature type="transmembrane region" description="Helical" evidence="7">
    <location>
        <begin position="83"/>
        <end position="107"/>
    </location>
</feature>
<dbReference type="PANTHER" id="PTHR43394">
    <property type="entry name" value="ATP-DEPENDENT PERMEASE MDL1, MITOCHONDRIAL"/>
    <property type="match status" value="1"/>
</dbReference>
<evidence type="ECO:0000256" key="1">
    <source>
        <dbReference type="ARBA" id="ARBA00004651"/>
    </source>
</evidence>
<evidence type="ECO:0000256" key="7">
    <source>
        <dbReference type="SAM" id="Phobius"/>
    </source>
</evidence>
<evidence type="ECO:0000256" key="3">
    <source>
        <dbReference type="ARBA" id="ARBA00022741"/>
    </source>
</evidence>
<accession>A0ABU0PBJ2</accession>
<dbReference type="CDD" id="cd18543">
    <property type="entry name" value="ABC_6TM_Rv0194_D1_like"/>
    <property type="match status" value="1"/>
</dbReference>
<dbReference type="InterPro" id="IPR027417">
    <property type="entry name" value="P-loop_NTPase"/>
</dbReference>
<dbReference type="GO" id="GO:0005524">
    <property type="term" value="F:ATP binding"/>
    <property type="evidence" value="ECO:0007669"/>
    <property type="project" value="UniProtKB-KW"/>
</dbReference>
<dbReference type="PROSITE" id="PS50893">
    <property type="entry name" value="ABC_TRANSPORTER_2"/>
    <property type="match status" value="1"/>
</dbReference>
<gene>
    <name evidence="10" type="ORF">QFZ46_002876</name>
</gene>
<feature type="transmembrane region" description="Helical" evidence="7">
    <location>
        <begin position="161"/>
        <end position="182"/>
    </location>
</feature>
<dbReference type="PROSITE" id="PS00211">
    <property type="entry name" value="ABC_TRANSPORTER_1"/>
    <property type="match status" value="1"/>
</dbReference>
<keyword evidence="4 10" id="KW-0067">ATP-binding</keyword>
<dbReference type="SUPFAM" id="SSF52540">
    <property type="entry name" value="P-loop containing nucleoside triphosphate hydrolases"/>
    <property type="match status" value="1"/>
</dbReference>
<keyword evidence="3" id="KW-0547">Nucleotide-binding</keyword>
<evidence type="ECO:0000256" key="5">
    <source>
        <dbReference type="ARBA" id="ARBA00022989"/>
    </source>
</evidence>
<dbReference type="InterPro" id="IPR003593">
    <property type="entry name" value="AAA+_ATPase"/>
</dbReference>
<protein>
    <submittedName>
        <fullName evidence="10">ATP-binding cassette subfamily B protein</fullName>
    </submittedName>
</protein>
<feature type="transmembrane region" description="Helical" evidence="7">
    <location>
        <begin position="46"/>
        <end position="71"/>
    </location>
</feature>
<comment type="caution">
    <text evidence="10">The sequence shown here is derived from an EMBL/GenBank/DDBJ whole genome shotgun (WGS) entry which is preliminary data.</text>
</comment>
<keyword evidence="11" id="KW-1185">Reference proteome</keyword>
<dbReference type="SUPFAM" id="SSF90123">
    <property type="entry name" value="ABC transporter transmembrane region"/>
    <property type="match status" value="1"/>
</dbReference>
<dbReference type="Proteomes" id="UP001239085">
    <property type="component" value="Unassembled WGS sequence"/>
</dbReference>
<dbReference type="EMBL" id="JAUSXK010000001">
    <property type="protein sequence ID" value="MDQ0644716.1"/>
    <property type="molecule type" value="Genomic_DNA"/>
</dbReference>
<feature type="transmembrane region" description="Helical" evidence="7">
    <location>
        <begin position="188"/>
        <end position="208"/>
    </location>
</feature>
<evidence type="ECO:0000256" key="2">
    <source>
        <dbReference type="ARBA" id="ARBA00022692"/>
    </source>
</evidence>
<dbReference type="InterPro" id="IPR039421">
    <property type="entry name" value="Type_1_exporter"/>
</dbReference>
<sequence>MAEPVSLLFRIETRLRVMSSSSSQKQSSSLSTPAALWRLAPFVRPVVWRFVGGAASALAAAVIALMIPLVLEQIVQGPIRTGSVGLIILGAVAVLLLGFGEALMVWLRRWFILKPSTEVEYRMRTQLYARLQTLPVAFHDRWQSGQLLSRMMQDIGLIRRWLAFGLILLVVNLLTIIIGAVLLFRWHWLLGTIFIVTAIPLWITGYRFEKRYGRLARQSQDQAGDLATSVEESVHGIRVLKAFGRGKHALTRFSTQAESLRTTELSKARAVGSIWFWLDLMPQVAFGLSLMSGIWLISQGAIELPELFAFFAMATVLRWPIESIGFLFSFMLDARTASDRVFDIFSETNSITDPEQPVRLEAPRGELVFENAHFRYQDAGAAERDLLDGIDLVLRPGETMALVGLTGSGKTTLTTLPTRLYDVTGGRVTLDGVDVRDMTLVELRRHIAMAFEDATLFSASVRENVLLGRAELDIHSEEGERVLREALDVAQANFVDALPEGVETVIGEEGLSLSGGQRQRLALARAVAANPRVLVLDDPLSALDVDTEALVEEALRRVLADTTAMIVAHRPSTVALADRVALLERGRITAVGTHSELLRTSAHYRHVISSLEAEEAARTGAIPIITDEDLEARVEVTADEHRTTEKEVQA</sequence>
<evidence type="ECO:0000256" key="6">
    <source>
        <dbReference type="ARBA" id="ARBA00023136"/>
    </source>
</evidence>
<evidence type="ECO:0000313" key="11">
    <source>
        <dbReference type="Proteomes" id="UP001239085"/>
    </source>
</evidence>
<dbReference type="InterPro" id="IPR011527">
    <property type="entry name" value="ABC1_TM_dom"/>
</dbReference>
<keyword evidence="5 7" id="KW-1133">Transmembrane helix</keyword>
<evidence type="ECO:0000256" key="4">
    <source>
        <dbReference type="ARBA" id="ARBA00022840"/>
    </source>
</evidence>
<dbReference type="InterPro" id="IPR017871">
    <property type="entry name" value="ABC_transporter-like_CS"/>
</dbReference>
<dbReference type="Pfam" id="PF00005">
    <property type="entry name" value="ABC_tran"/>
    <property type="match status" value="1"/>
</dbReference>
<feature type="domain" description="ABC transporter" evidence="8">
    <location>
        <begin position="367"/>
        <end position="610"/>
    </location>
</feature>
<dbReference type="InterPro" id="IPR003439">
    <property type="entry name" value="ABC_transporter-like_ATP-bd"/>
</dbReference>
<dbReference type="Gene3D" id="3.40.50.300">
    <property type="entry name" value="P-loop containing nucleotide triphosphate hydrolases"/>
    <property type="match status" value="1"/>
</dbReference>
<keyword evidence="6 7" id="KW-0472">Membrane</keyword>